<proteinExistence type="predicted"/>
<evidence type="ECO:0000313" key="2">
    <source>
        <dbReference type="EMBL" id="MBB4285150.1"/>
    </source>
</evidence>
<dbReference type="Proteomes" id="UP000555728">
    <property type="component" value="Unassembled WGS sequence"/>
</dbReference>
<dbReference type="AlphaFoldDB" id="A0A7W6WJL7"/>
<dbReference type="Pfam" id="PF01814">
    <property type="entry name" value="Hemerythrin"/>
    <property type="match status" value="1"/>
</dbReference>
<accession>A0A7W6WJL7</accession>
<dbReference type="CDD" id="cd12108">
    <property type="entry name" value="Hr-like"/>
    <property type="match status" value="1"/>
</dbReference>
<dbReference type="RefSeq" id="WP_184432071.1">
    <property type="nucleotide sequence ID" value="NZ_JACIGI010000005.1"/>
</dbReference>
<evidence type="ECO:0000313" key="3">
    <source>
        <dbReference type="Proteomes" id="UP000555728"/>
    </source>
</evidence>
<keyword evidence="3" id="KW-1185">Reference proteome</keyword>
<name>A0A7W6WJL7_9PROT</name>
<dbReference type="PANTHER" id="PTHR39966">
    <property type="entry name" value="BLL2471 PROTEIN-RELATED"/>
    <property type="match status" value="1"/>
</dbReference>
<reference evidence="2 3" key="1">
    <citation type="submission" date="2020-08" db="EMBL/GenBank/DDBJ databases">
        <title>Genome sequencing of Purple Non-Sulfur Bacteria from various extreme environments.</title>
        <authorList>
            <person name="Mayer M."/>
        </authorList>
    </citation>
    <scope>NUCLEOTIDE SEQUENCE [LARGE SCALE GENOMIC DNA]</scope>
    <source>
        <strain evidence="2 3">JA135</strain>
    </source>
</reference>
<dbReference type="EMBL" id="JACIGI010000005">
    <property type="protein sequence ID" value="MBB4285150.1"/>
    <property type="molecule type" value="Genomic_DNA"/>
</dbReference>
<comment type="caution">
    <text evidence="2">The sequence shown here is derived from an EMBL/GenBank/DDBJ whole genome shotgun (WGS) entry which is preliminary data.</text>
</comment>
<gene>
    <name evidence="2" type="ORF">GGD88_000867</name>
</gene>
<dbReference type="GO" id="GO:0005524">
    <property type="term" value="F:ATP binding"/>
    <property type="evidence" value="ECO:0007669"/>
    <property type="project" value="UniProtKB-KW"/>
</dbReference>
<protein>
    <submittedName>
        <fullName evidence="2">Branched-chain amino acid transport system ATP-binding protein</fullName>
    </submittedName>
</protein>
<keyword evidence="2" id="KW-0067">ATP-binding</keyword>
<feature type="domain" description="Hemerythrin-like" evidence="1">
    <location>
        <begin position="5"/>
        <end position="139"/>
    </location>
</feature>
<sequence>MMDSLQIIRNEHRNLYRVVHLLGSLARDQAAGQAPDFDVMTQIVDYLDTFMDRFHHPKEDRYLFARLRDRDPQAGAILDELEDEHRRCPVGLIDLRRALEAYRAGQPGAEAAFLEAVRTYLRFQTKHLQKEDGIVLPMARRSLTAEDWAEIDAAFADNTDPLFSDSARAETRALFHRLVNAAPAPYGLDG</sequence>
<keyword evidence="2" id="KW-0547">Nucleotide-binding</keyword>
<dbReference type="InterPro" id="IPR012312">
    <property type="entry name" value="Hemerythrin-like"/>
</dbReference>
<dbReference type="GO" id="GO:0005886">
    <property type="term" value="C:plasma membrane"/>
    <property type="evidence" value="ECO:0007669"/>
    <property type="project" value="TreeGrafter"/>
</dbReference>
<organism evidence="2 3">
    <name type="scientific">Roseospira goensis</name>
    <dbReference type="NCBI Taxonomy" id="391922"/>
    <lineage>
        <taxon>Bacteria</taxon>
        <taxon>Pseudomonadati</taxon>
        <taxon>Pseudomonadota</taxon>
        <taxon>Alphaproteobacteria</taxon>
        <taxon>Rhodospirillales</taxon>
        <taxon>Rhodospirillaceae</taxon>
        <taxon>Roseospira</taxon>
    </lineage>
</organism>
<dbReference type="PANTHER" id="PTHR39966:SF1">
    <property type="entry name" value="HEMERYTHRIN-LIKE DOMAIN-CONTAINING PROTEIN"/>
    <property type="match status" value="1"/>
</dbReference>
<evidence type="ECO:0000259" key="1">
    <source>
        <dbReference type="Pfam" id="PF01814"/>
    </source>
</evidence>
<dbReference type="Gene3D" id="1.20.120.520">
    <property type="entry name" value="nmb1532 protein domain like"/>
    <property type="match status" value="1"/>
</dbReference>